<dbReference type="Pfam" id="PF14687">
    <property type="entry name" value="DUF4460"/>
    <property type="match status" value="1"/>
</dbReference>
<organism evidence="4">
    <name type="scientific">Rhipicephalus pulchellus</name>
    <name type="common">Yellow backed tick</name>
    <name type="synonym">Dermacentor pulchellus</name>
    <dbReference type="NCBI Taxonomy" id="72859"/>
    <lineage>
        <taxon>Eukaryota</taxon>
        <taxon>Metazoa</taxon>
        <taxon>Ecdysozoa</taxon>
        <taxon>Arthropoda</taxon>
        <taxon>Chelicerata</taxon>
        <taxon>Arachnida</taxon>
        <taxon>Acari</taxon>
        <taxon>Parasitiformes</taxon>
        <taxon>Ixodida</taxon>
        <taxon>Ixodoidea</taxon>
        <taxon>Ixodidae</taxon>
        <taxon>Rhipicephalinae</taxon>
        <taxon>Rhipicephalus</taxon>
        <taxon>Rhipicephalus</taxon>
    </lineage>
</organism>
<proteinExistence type="evidence at transcript level"/>
<protein>
    <recommendedName>
        <fullName evidence="5">T-cell activation inhibitor mitochondrial</fullName>
    </recommendedName>
</protein>
<dbReference type="Pfam" id="PF14688">
    <property type="entry name" value="DUF4461"/>
    <property type="match status" value="1"/>
</dbReference>
<dbReference type="InterPro" id="IPR027989">
    <property type="entry name" value="DUF4461"/>
</dbReference>
<dbReference type="PANTHER" id="PTHR31596">
    <property type="entry name" value="T-CELL ACTIVATION INHIBITOR, MITOCHONDRIAL"/>
    <property type="match status" value="1"/>
</dbReference>
<name>L7MIR9_RHIPC</name>
<dbReference type="InterPro" id="IPR027986">
    <property type="entry name" value="TCAIM"/>
</dbReference>
<dbReference type="GO" id="GO:0005739">
    <property type="term" value="C:mitochondrion"/>
    <property type="evidence" value="ECO:0007669"/>
    <property type="project" value="TreeGrafter"/>
</dbReference>
<sequence>QGRHSIFALLSTQIEDRDDRHRCRPIQRLSCEEPASMSSNVLWARSTLMRSSSCVRWLSGDASRTVTWNDVSTALRPFYFIVHPDMFWNHPAEKQTNENSLKQLNAYIESLLHKQTARPLNLNFYLRRTKTSTLSQQPFKNVQIKLASQNVHATVHNVLTSCSLPTDNLDSLNPKPQSKSAGGRSEHRQSPTSARYEYEPPVGEDFFGRHEWTVDGRPVYNLETFLRENIHTARERSAASSPVREEAFRLSKETVAELSLEDLRWECDWGSGHYRGSLESFRRLCQQHPEVAASIRGRTLILGRTTGVSLDGHIVLSIEDVRHSWLSLLRSLGRYDAYVRLVPPAERALSEALRGIRVEHRRFKPAIAAKAYVQQLSKLTMALHRHIWMKGLPDDWPARLTDHQLGVECEAGPLMLSPTGQFLAPASCPPALLLDFIGSQLSTAEQRRLLYKSQRRTETQLHQLCVETLNLESLSKEDDVTPDRMALCCERLLRAALWLEPLLSGCRLHVSHYCSVLQDGLICLPWDWHE</sequence>
<evidence type="ECO:0000259" key="2">
    <source>
        <dbReference type="Pfam" id="PF14687"/>
    </source>
</evidence>
<accession>L7MIR9</accession>
<reference evidence="4" key="2">
    <citation type="journal article" date="2015" name="J. Proteomics">
        <title>Sexual differences in the sialomes of the zebra tick, Rhipicephalus pulchellus.</title>
        <authorList>
            <person name="Tan A.W."/>
            <person name="Francischetti I.M."/>
            <person name="Slovak M."/>
            <person name="Kini R.M."/>
            <person name="Ribeiro J.M."/>
        </authorList>
    </citation>
    <scope>NUCLEOTIDE SEQUENCE</scope>
    <source>
        <tissue evidence="4">Salivary gland</tissue>
    </source>
</reference>
<feature type="region of interest" description="Disordered" evidence="1">
    <location>
        <begin position="165"/>
        <end position="200"/>
    </location>
</feature>
<evidence type="ECO:0000259" key="3">
    <source>
        <dbReference type="Pfam" id="PF14688"/>
    </source>
</evidence>
<feature type="domain" description="DUF4460" evidence="2">
    <location>
        <begin position="64"/>
        <end position="164"/>
    </location>
</feature>
<feature type="compositionally biased region" description="Polar residues" evidence="1">
    <location>
        <begin position="165"/>
        <end position="180"/>
    </location>
</feature>
<dbReference type="PANTHER" id="PTHR31596:SF1">
    <property type="entry name" value="T-CELL ACTIVATION INHIBITOR, MITOCHONDRIAL"/>
    <property type="match status" value="1"/>
</dbReference>
<feature type="domain" description="DUF4461" evidence="3">
    <location>
        <begin position="221"/>
        <end position="529"/>
    </location>
</feature>
<feature type="non-terminal residue" evidence="4">
    <location>
        <position position="1"/>
    </location>
</feature>
<dbReference type="AlphaFoldDB" id="L7MIR9"/>
<evidence type="ECO:0008006" key="5">
    <source>
        <dbReference type="Google" id="ProtNLM"/>
    </source>
</evidence>
<reference evidence="4" key="1">
    <citation type="submission" date="2012-11" db="EMBL/GenBank/DDBJ databases">
        <authorList>
            <person name="Lucero-Rivera Y.E."/>
            <person name="Tovar-Ramirez D."/>
        </authorList>
    </citation>
    <scope>NUCLEOTIDE SEQUENCE</scope>
    <source>
        <tissue evidence="4">Salivary gland</tissue>
    </source>
</reference>
<evidence type="ECO:0000313" key="4">
    <source>
        <dbReference type="EMBL" id="JAA63173.1"/>
    </source>
</evidence>
<dbReference type="EMBL" id="GACK01001861">
    <property type="protein sequence ID" value="JAA63173.1"/>
    <property type="molecule type" value="mRNA"/>
</dbReference>
<dbReference type="InterPro" id="IPR028031">
    <property type="entry name" value="DUF4460"/>
</dbReference>
<evidence type="ECO:0000256" key="1">
    <source>
        <dbReference type="SAM" id="MobiDB-lite"/>
    </source>
</evidence>